<proteinExistence type="predicted"/>
<feature type="compositionally biased region" description="Basic residues" evidence="1">
    <location>
        <begin position="45"/>
        <end position="57"/>
    </location>
</feature>
<feature type="compositionally biased region" description="Basic and acidic residues" evidence="1">
    <location>
        <begin position="343"/>
        <end position="383"/>
    </location>
</feature>
<feature type="region of interest" description="Disordered" evidence="1">
    <location>
        <begin position="1"/>
        <end position="127"/>
    </location>
</feature>
<name>A0A6J4NFL8_9ACTN</name>
<feature type="compositionally biased region" description="Basic residues" evidence="1">
    <location>
        <begin position="260"/>
        <end position="269"/>
    </location>
</feature>
<gene>
    <name evidence="2" type="ORF">AVDCRST_MAG47-2476</name>
</gene>
<feature type="compositionally biased region" description="Basic and acidic residues" evidence="1">
    <location>
        <begin position="242"/>
        <end position="258"/>
    </location>
</feature>
<feature type="compositionally biased region" description="Gly residues" evidence="1">
    <location>
        <begin position="410"/>
        <end position="420"/>
    </location>
</feature>
<feature type="compositionally biased region" description="Low complexity" evidence="1">
    <location>
        <begin position="441"/>
        <end position="462"/>
    </location>
</feature>
<dbReference type="AlphaFoldDB" id="A0A6J4NFL8"/>
<feature type="non-terminal residue" evidence="2">
    <location>
        <position position="1"/>
    </location>
</feature>
<feature type="compositionally biased region" description="Basic residues" evidence="1">
    <location>
        <begin position="304"/>
        <end position="319"/>
    </location>
</feature>
<dbReference type="EMBL" id="CADCUK010000164">
    <property type="protein sequence ID" value="CAA9386690.1"/>
    <property type="molecule type" value="Genomic_DNA"/>
</dbReference>
<feature type="compositionally biased region" description="Basic residues" evidence="1">
    <location>
        <begin position="468"/>
        <end position="498"/>
    </location>
</feature>
<accession>A0A6J4NFL8</accession>
<feature type="compositionally biased region" description="Basic residues" evidence="1">
    <location>
        <begin position="108"/>
        <end position="127"/>
    </location>
</feature>
<protein>
    <submittedName>
        <fullName evidence="2">Uncharacterized protein</fullName>
    </submittedName>
</protein>
<sequence length="507" mass="55816">DRSAQPPEEPHRRSTSAGRAAAGPRRAARRRGWPGGGALAALVRRPGRLVRRRRRHPRHDEIGAPGRRRRVAARPRQPADAARRGRHGFAPGAHPALCVPDLPAGPAGRRRLRRRRPGHGRARHRGARRVVRRVRPGHVRARRDACGAARDGHGVHRWRLRRGRLRRGRAPARCRTGGRAPPTDPGARARRRVRRSDHGPAHGGARGAPHRRRPRRALVRCRRGGRQPRARPHRRAAVPGPARRDRPERRAPRVDVPARVRVRLRRRDRRLTGRGDPRPGALGAGPRGPPERRLGSGMGDGPGRRARAGGRGGRVPRRPHGPDRFLPERGRPWPRWWRVRGRPPHDRRVVGRGLDRPRPDERRRHLLRGDAHDGGGRARDRRSARCAAGDLVDASSRRARRRASRAAGVAAGGASAGGSGGHHRARAPAAGHGEEHRPARARAQAARDQAARGQAARGQAARPEARGPRGRGHRGGSAARRARGAQGRRGRQGQRGRQGRQGDRGSV</sequence>
<organism evidence="2">
    <name type="scientific">uncultured Nocardioidaceae bacterium</name>
    <dbReference type="NCBI Taxonomy" id="253824"/>
    <lineage>
        <taxon>Bacteria</taxon>
        <taxon>Bacillati</taxon>
        <taxon>Actinomycetota</taxon>
        <taxon>Actinomycetes</taxon>
        <taxon>Propionibacteriales</taxon>
        <taxon>Nocardioidaceae</taxon>
        <taxon>environmental samples</taxon>
    </lineage>
</organism>
<evidence type="ECO:0000256" key="1">
    <source>
        <dbReference type="SAM" id="MobiDB-lite"/>
    </source>
</evidence>
<reference evidence="2" key="1">
    <citation type="submission" date="2020-02" db="EMBL/GenBank/DDBJ databases">
        <authorList>
            <person name="Meier V. D."/>
        </authorList>
    </citation>
    <scope>NUCLEOTIDE SEQUENCE</scope>
    <source>
        <strain evidence="2">AVDCRST_MAG47</strain>
    </source>
</reference>
<evidence type="ECO:0000313" key="2">
    <source>
        <dbReference type="EMBL" id="CAA9386690.1"/>
    </source>
</evidence>
<feature type="compositionally biased region" description="Basic and acidic residues" evidence="1">
    <location>
        <begin position="1"/>
        <end position="12"/>
    </location>
</feature>
<feature type="non-terminal residue" evidence="2">
    <location>
        <position position="507"/>
    </location>
</feature>
<feature type="compositionally biased region" description="Basic and acidic residues" evidence="1">
    <location>
        <begin position="320"/>
        <end position="331"/>
    </location>
</feature>
<feature type="compositionally biased region" description="Basic residues" evidence="1">
    <location>
        <begin position="208"/>
        <end position="236"/>
    </location>
</feature>
<feature type="region of interest" description="Disordered" evidence="1">
    <location>
        <begin position="166"/>
        <end position="507"/>
    </location>
</feature>